<dbReference type="AlphaFoldDB" id="A0A383CZS7"/>
<dbReference type="EMBL" id="UINC01212968">
    <property type="protein sequence ID" value="SVE37529.1"/>
    <property type="molecule type" value="Genomic_DNA"/>
</dbReference>
<gene>
    <name evidence="2" type="ORF">METZ01_LOCUS490383</name>
</gene>
<keyword evidence="1" id="KW-0472">Membrane</keyword>
<keyword evidence="1" id="KW-0812">Transmembrane</keyword>
<accession>A0A383CZS7</accession>
<feature type="transmembrane region" description="Helical" evidence="1">
    <location>
        <begin position="26"/>
        <end position="46"/>
    </location>
</feature>
<reference evidence="2" key="1">
    <citation type="submission" date="2018-05" db="EMBL/GenBank/DDBJ databases">
        <authorList>
            <person name="Lanie J.A."/>
            <person name="Ng W.-L."/>
            <person name="Kazmierczak K.M."/>
            <person name="Andrzejewski T.M."/>
            <person name="Davidsen T.M."/>
            <person name="Wayne K.J."/>
            <person name="Tettelin H."/>
            <person name="Glass J.I."/>
            <person name="Rusch D."/>
            <person name="Podicherti R."/>
            <person name="Tsui H.-C.T."/>
            <person name="Winkler M.E."/>
        </authorList>
    </citation>
    <scope>NUCLEOTIDE SEQUENCE</scope>
</reference>
<proteinExistence type="predicted"/>
<name>A0A383CZS7_9ZZZZ</name>
<organism evidence="2">
    <name type="scientific">marine metagenome</name>
    <dbReference type="NCBI Taxonomy" id="408172"/>
    <lineage>
        <taxon>unclassified sequences</taxon>
        <taxon>metagenomes</taxon>
        <taxon>ecological metagenomes</taxon>
    </lineage>
</organism>
<evidence type="ECO:0000313" key="2">
    <source>
        <dbReference type="EMBL" id="SVE37529.1"/>
    </source>
</evidence>
<keyword evidence="1" id="KW-1133">Transmembrane helix</keyword>
<protein>
    <submittedName>
        <fullName evidence="2">Uncharacterized protein</fullName>
    </submittedName>
</protein>
<evidence type="ECO:0000256" key="1">
    <source>
        <dbReference type="SAM" id="Phobius"/>
    </source>
</evidence>
<sequence length="62" mass="7273">MKYGGWILSLTAIVIGASFLWPHFHVALLGFALIYLGVRIFNFSTFEEYREKRIKLLHKLMD</sequence>